<dbReference type="Proteomes" id="UP000824469">
    <property type="component" value="Unassembled WGS sequence"/>
</dbReference>
<comment type="caution">
    <text evidence="1">The sequence shown here is derived from an EMBL/GenBank/DDBJ whole genome shotgun (WGS) entry which is preliminary data.</text>
</comment>
<dbReference type="OMA" id="FRENTQW"/>
<protein>
    <submittedName>
        <fullName evidence="1">Uncharacterized protein</fullName>
    </submittedName>
</protein>
<reference evidence="1 2" key="1">
    <citation type="journal article" date="2021" name="Nat. Plants">
        <title>The Taxus genome provides insights into paclitaxel biosynthesis.</title>
        <authorList>
            <person name="Xiong X."/>
            <person name="Gou J."/>
            <person name="Liao Q."/>
            <person name="Li Y."/>
            <person name="Zhou Q."/>
            <person name="Bi G."/>
            <person name="Li C."/>
            <person name="Du R."/>
            <person name="Wang X."/>
            <person name="Sun T."/>
            <person name="Guo L."/>
            <person name="Liang H."/>
            <person name="Lu P."/>
            <person name="Wu Y."/>
            <person name="Zhang Z."/>
            <person name="Ro D.K."/>
            <person name="Shang Y."/>
            <person name="Huang S."/>
            <person name="Yan J."/>
        </authorList>
    </citation>
    <scope>NUCLEOTIDE SEQUENCE [LARGE SCALE GENOMIC DNA]</scope>
    <source>
        <strain evidence="1">Ta-2019</strain>
    </source>
</reference>
<accession>A0AA38FHF6</accession>
<dbReference type="PANTHER" id="PTHR44067">
    <property type="entry name" value="S-ADENOSYL-L-METHIONINE-DEPENDENT METHYLTRANSFERASE SUPERFAMILY PROTEIN-RELATED"/>
    <property type="match status" value="1"/>
</dbReference>
<proteinExistence type="predicted"/>
<evidence type="ECO:0000313" key="2">
    <source>
        <dbReference type="Proteomes" id="UP000824469"/>
    </source>
</evidence>
<sequence>MDEGNGDLWGCKAYDCLINWKNQKGFDDCKDCFDLQFRENTQWLASDGGTSLNFSINEVLALKKNTIRIGDGADTFVVQMRERNIAIVTTSMNFNGTFNNFIASRGVVFYTSVS</sequence>
<name>A0AA38FHF6_TAXCH</name>
<organism evidence="1 2">
    <name type="scientific">Taxus chinensis</name>
    <name type="common">Chinese yew</name>
    <name type="synonym">Taxus wallichiana var. chinensis</name>
    <dbReference type="NCBI Taxonomy" id="29808"/>
    <lineage>
        <taxon>Eukaryota</taxon>
        <taxon>Viridiplantae</taxon>
        <taxon>Streptophyta</taxon>
        <taxon>Embryophyta</taxon>
        <taxon>Tracheophyta</taxon>
        <taxon>Spermatophyta</taxon>
        <taxon>Pinopsida</taxon>
        <taxon>Pinidae</taxon>
        <taxon>Conifers II</taxon>
        <taxon>Cupressales</taxon>
        <taxon>Taxaceae</taxon>
        <taxon>Taxus</taxon>
    </lineage>
</organism>
<evidence type="ECO:0000313" key="1">
    <source>
        <dbReference type="EMBL" id="KAH9302097.1"/>
    </source>
</evidence>
<dbReference type="InterPro" id="IPR053223">
    <property type="entry name" value="Prob_Methyltransferase"/>
</dbReference>
<gene>
    <name evidence="1" type="ORF">KI387_013680</name>
</gene>
<dbReference type="EMBL" id="JAHRHJ020000009">
    <property type="protein sequence ID" value="KAH9302097.1"/>
    <property type="molecule type" value="Genomic_DNA"/>
</dbReference>
<dbReference type="AlphaFoldDB" id="A0AA38FHF6"/>
<dbReference type="PANTHER" id="PTHR44067:SF7">
    <property type="entry name" value="METHYLTRANSFERASE TYPE 11 DOMAIN-CONTAINING PROTEIN"/>
    <property type="match status" value="1"/>
</dbReference>
<keyword evidence="2" id="KW-1185">Reference proteome</keyword>